<dbReference type="Pfam" id="PF04932">
    <property type="entry name" value="Wzy_C"/>
    <property type="match status" value="1"/>
</dbReference>
<feature type="transmembrane region" description="Helical" evidence="5">
    <location>
        <begin position="429"/>
        <end position="447"/>
    </location>
</feature>
<dbReference type="GO" id="GO:0016020">
    <property type="term" value="C:membrane"/>
    <property type="evidence" value="ECO:0007669"/>
    <property type="project" value="UniProtKB-SubCell"/>
</dbReference>
<feature type="transmembrane region" description="Helical" evidence="5">
    <location>
        <begin position="138"/>
        <end position="158"/>
    </location>
</feature>
<comment type="caution">
    <text evidence="7">The sequence shown here is derived from an EMBL/GenBank/DDBJ whole genome shotgun (WGS) entry which is preliminary data.</text>
</comment>
<dbReference type="InterPro" id="IPR007016">
    <property type="entry name" value="O-antigen_ligase-rel_domated"/>
</dbReference>
<evidence type="ECO:0000313" key="7">
    <source>
        <dbReference type="EMBL" id="HEN27820.1"/>
    </source>
</evidence>
<dbReference type="AlphaFoldDB" id="A0A7C2K3R3"/>
<dbReference type="InterPro" id="IPR051533">
    <property type="entry name" value="WaaL-like"/>
</dbReference>
<evidence type="ECO:0000256" key="3">
    <source>
        <dbReference type="ARBA" id="ARBA00022989"/>
    </source>
</evidence>
<feature type="transmembrane region" description="Helical" evidence="5">
    <location>
        <begin position="14"/>
        <end position="32"/>
    </location>
</feature>
<feature type="transmembrane region" description="Helical" evidence="5">
    <location>
        <begin position="193"/>
        <end position="214"/>
    </location>
</feature>
<accession>A0A7C2K3R3</accession>
<feature type="transmembrane region" description="Helical" evidence="5">
    <location>
        <begin position="259"/>
        <end position="275"/>
    </location>
</feature>
<evidence type="ECO:0000256" key="2">
    <source>
        <dbReference type="ARBA" id="ARBA00022692"/>
    </source>
</evidence>
<evidence type="ECO:0000256" key="1">
    <source>
        <dbReference type="ARBA" id="ARBA00004141"/>
    </source>
</evidence>
<feature type="transmembrane region" description="Helical" evidence="5">
    <location>
        <begin position="110"/>
        <end position="126"/>
    </location>
</feature>
<feature type="transmembrane region" description="Helical" evidence="5">
    <location>
        <begin position="306"/>
        <end position="327"/>
    </location>
</feature>
<gene>
    <name evidence="7" type="ORF">ENQ77_04015</name>
    <name evidence="8" type="ORF">ENU66_05305</name>
</gene>
<feature type="transmembrane region" description="Helical" evidence="5">
    <location>
        <begin position="384"/>
        <end position="408"/>
    </location>
</feature>
<protein>
    <submittedName>
        <fullName evidence="7">O-antigen ligase domain-containing protein</fullName>
    </submittedName>
</protein>
<dbReference type="EMBL" id="DSOL01000120">
    <property type="protein sequence ID" value="HEN27820.1"/>
    <property type="molecule type" value="Genomic_DNA"/>
</dbReference>
<keyword evidence="7" id="KW-0436">Ligase</keyword>
<reference evidence="7" key="1">
    <citation type="journal article" date="2020" name="mSystems">
        <title>Genome- and Community-Level Interaction Insights into Carbon Utilization and Element Cycling Functions of Hydrothermarchaeota in Hydrothermal Sediment.</title>
        <authorList>
            <person name="Zhou Z."/>
            <person name="Liu Y."/>
            <person name="Xu W."/>
            <person name="Pan J."/>
            <person name="Luo Z.H."/>
            <person name="Li M."/>
        </authorList>
    </citation>
    <scope>NUCLEOTIDE SEQUENCE [LARGE SCALE GENOMIC DNA]</scope>
    <source>
        <strain evidence="7">SpSt-34</strain>
        <strain evidence="8">SpSt-69</strain>
    </source>
</reference>
<proteinExistence type="predicted"/>
<keyword evidence="4 5" id="KW-0472">Membrane</keyword>
<dbReference type="GO" id="GO:0016874">
    <property type="term" value="F:ligase activity"/>
    <property type="evidence" value="ECO:0007669"/>
    <property type="project" value="UniProtKB-KW"/>
</dbReference>
<sequence length="478" mass="54927">MKSLIGKYFDANDLLKVLGVFSTFFVISLIVVRSGDLKLGLKLTLLLFLVLATLIGADRPKWVFLLYLPSIPLSSAIILFTPFFKRFSGFFIEVPNVFASYNSIARPDGIYTYTILEVIMLVILAYQIATKQPLKFKWILIFVLFFVTTSFLSIFSALNVTRAFFQNIHLFLSLMMFFFSLQIWEDFKYEDLAISILIALIILTVIDVISLRAIKMLLAGKWFVREVGRFNTPNPPAHLAGMGIIFSLYFAFRKRFPSNILYFGFAGILLLVIFCTGSRNGLISTVFASFLFLFFALKNREKYNKILVAITGTAFVIIFYNLGRLIFQLRLNPRLLFYDTSILSRFLLWKNSLQYFLDHPFSPVGTGNFFYFEGSLGLPFAHNFLINLLIESGLIPFLMAIGAYILGIKKIIEKIFQFLKSSEVRKEELVSVSFILYIMLIFSADQFLYDGSLWRFMLIFLSFSISKLWGRSNEGIRP</sequence>
<name>A0A7C2K3R3_UNCW3</name>
<feature type="transmembrane region" description="Helical" evidence="5">
    <location>
        <begin position="39"/>
        <end position="56"/>
    </location>
</feature>
<evidence type="ECO:0000256" key="4">
    <source>
        <dbReference type="ARBA" id="ARBA00023136"/>
    </source>
</evidence>
<feature type="transmembrane region" description="Helical" evidence="5">
    <location>
        <begin position="164"/>
        <end position="181"/>
    </location>
</feature>
<dbReference type="EMBL" id="DTDJ01000033">
    <property type="protein sequence ID" value="HGL17723.1"/>
    <property type="molecule type" value="Genomic_DNA"/>
</dbReference>
<evidence type="ECO:0000313" key="8">
    <source>
        <dbReference type="EMBL" id="HGL17723.1"/>
    </source>
</evidence>
<organism evidence="7">
    <name type="scientific">candidate division WOR-3 bacterium</name>
    <dbReference type="NCBI Taxonomy" id="2052148"/>
    <lineage>
        <taxon>Bacteria</taxon>
        <taxon>Bacteria division WOR-3</taxon>
    </lineage>
</organism>
<keyword evidence="2 5" id="KW-0812">Transmembrane</keyword>
<feature type="transmembrane region" description="Helical" evidence="5">
    <location>
        <begin position="453"/>
        <end position="470"/>
    </location>
</feature>
<feature type="transmembrane region" description="Helical" evidence="5">
    <location>
        <begin position="281"/>
        <end position="297"/>
    </location>
</feature>
<evidence type="ECO:0000259" key="6">
    <source>
        <dbReference type="Pfam" id="PF04932"/>
    </source>
</evidence>
<evidence type="ECO:0000256" key="5">
    <source>
        <dbReference type="SAM" id="Phobius"/>
    </source>
</evidence>
<feature type="transmembrane region" description="Helical" evidence="5">
    <location>
        <begin position="62"/>
        <end position="80"/>
    </location>
</feature>
<dbReference type="PANTHER" id="PTHR37422">
    <property type="entry name" value="TEICHURONIC ACID BIOSYNTHESIS PROTEIN TUAE"/>
    <property type="match status" value="1"/>
</dbReference>
<dbReference type="PANTHER" id="PTHR37422:SF13">
    <property type="entry name" value="LIPOPOLYSACCHARIDE BIOSYNTHESIS PROTEIN PA4999-RELATED"/>
    <property type="match status" value="1"/>
</dbReference>
<keyword evidence="3 5" id="KW-1133">Transmembrane helix</keyword>
<comment type="subcellular location">
    <subcellularLocation>
        <location evidence="1">Membrane</location>
        <topology evidence="1">Multi-pass membrane protein</topology>
    </subcellularLocation>
</comment>
<feature type="domain" description="O-antigen ligase-related" evidence="6">
    <location>
        <begin position="267"/>
        <end position="399"/>
    </location>
</feature>